<dbReference type="Pfam" id="PF11796">
    <property type="entry name" value="DUF3323"/>
    <property type="match status" value="1"/>
</dbReference>
<accession>A0A1Y2T6Y5</accession>
<dbReference type="InterPro" id="IPR013495">
    <property type="entry name" value="CHP02679"/>
</dbReference>
<dbReference type="AlphaFoldDB" id="A0A1Y2T6Y5"/>
<evidence type="ECO:0000259" key="1">
    <source>
        <dbReference type="Pfam" id="PF09664"/>
    </source>
</evidence>
<protein>
    <recommendedName>
        <fullName evidence="5">TIGR02679 family protein</fullName>
    </recommendedName>
</protein>
<comment type="caution">
    <text evidence="3">The sequence shown here is derived from an EMBL/GenBank/DDBJ whole genome shotgun (WGS) entry which is preliminary data.</text>
</comment>
<organism evidence="3 4">
    <name type="scientific">Symbiobacterium thermophilum</name>
    <dbReference type="NCBI Taxonomy" id="2734"/>
    <lineage>
        <taxon>Bacteria</taxon>
        <taxon>Bacillati</taxon>
        <taxon>Bacillota</taxon>
        <taxon>Clostridia</taxon>
        <taxon>Eubacteriales</taxon>
        <taxon>Symbiobacteriaceae</taxon>
        <taxon>Symbiobacterium</taxon>
    </lineage>
</organism>
<dbReference type="NCBIfam" id="TIGR02679">
    <property type="entry name" value="TIGR02679 family protein"/>
    <property type="match status" value="1"/>
</dbReference>
<name>A0A1Y2T6Y5_SYMTR</name>
<reference evidence="4" key="1">
    <citation type="submission" date="2016-04" db="EMBL/GenBank/DDBJ databases">
        <authorList>
            <person name="Antunes L.P."/>
            <person name="Martins L.F."/>
            <person name="Pereira R.V."/>
            <person name="Thomas A.M."/>
            <person name="Barbosa D."/>
            <person name="Nascimento L."/>
            <person name="Silva G.M."/>
            <person name="Condomitti G.W."/>
            <person name="Digiampietri L.A."/>
            <person name="Lombardi K.C."/>
            <person name="Ramos P.L."/>
            <person name="Quaggio R.B."/>
            <person name="Oliveira J.C."/>
            <person name="Pascon R.C."/>
            <person name="Cruz J.B."/>
            <person name="Silva A.M."/>
            <person name="Setubal J.C."/>
        </authorList>
    </citation>
    <scope>NUCLEOTIDE SEQUENCE [LARGE SCALE GENOMIC DNA]</scope>
</reference>
<feature type="domain" description="Conserved hypothetical protein CHP02679 N terminus" evidence="2">
    <location>
        <begin position="32"/>
        <end position="246"/>
    </location>
</feature>
<sequence>MSAREAFAAMREAGLEPVLAAARQKVYEADGLRGRVRLTLGAAQLDELANLLGRVSVRDGQVLVPLQDLDAALTRSRFRTGLLDVLEAGYGPIVTRRQEREAAASRWASWLKQVGDALPPVDGVRAWFERVVAGESPSARWVRRVYRTDAEQAARAVAAVGTALARLPVDRGEHELLAVFAASLTGDPHAFDEKEPAGALLEHALRERFGPPPEELRPHEARAFLLDQAGLGADQVSSTVLVAHLAGARWAPAPGASHPMVAAMTACTGAWAVTLGELRRWSAARAHRGRAYVVENPPVFEWLLRRLAGAPPERRATLICTGGFLSAAGFRLLDLLAAEGTEIWYGGDFDRNGITIAVGLAARYGGLFRLWRFGPEDYRAAALGPGGQPLSEGDRAALLSVTGPLAPTARAVATGGVTAYQERLVEVLAQDLMEQ</sequence>
<dbReference type="EMBL" id="LWLV01000013">
    <property type="protein sequence ID" value="OTA42282.1"/>
    <property type="molecule type" value="Genomic_DNA"/>
</dbReference>
<dbReference type="Proteomes" id="UP000194267">
    <property type="component" value="Unassembled WGS sequence"/>
</dbReference>
<gene>
    <name evidence="3" type="ORF">A6D92_00340</name>
</gene>
<evidence type="ECO:0008006" key="5">
    <source>
        <dbReference type="Google" id="ProtNLM"/>
    </source>
</evidence>
<dbReference type="InterPro" id="IPR024466">
    <property type="entry name" value="CHP02679_N"/>
</dbReference>
<proteinExistence type="predicted"/>
<evidence type="ECO:0000313" key="3">
    <source>
        <dbReference type="EMBL" id="OTA42282.1"/>
    </source>
</evidence>
<feature type="domain" description="DUF2399" evidence="1">
    <location>
        <begin position="271"/>
        <end position="432"/>
    </location>
</feature>
<dbReference type="InterPro" id="IPR024465">
    <property type="entry name" value="DUF2399"/>
</dbReference>
<evidence type="ECO:0000259" key="2">
    <source>
        <dbReference type="Pfam" id="PF11796"/>
    </source>
</evidence>
<dbReference type="Pfam" id="PF09664">
    <property type="entry name" value="DUF2399"/>
    <property type="match status" value="1"/>
</dbReference>
<evidence type="ECO:0000313" key="4">
    <source>
        <dbReference type="Proteomes" id="UP000194267"/>
    </source>
</evidence>